<dbReference type="RefSeq" id="WP_023846176.1">
    <property type="nucleotide sequence ID" value="NZ_AZAJ01000001.1"/>
</dbReference>
<organism evidence="1 2">
    <name type="scientific">Methanolobus tindarius DSM 2278</name>
    <dbReference type="NCBI Taxonomy" id="1090322"/>
    <lineage>
        <taxon>Archaea</taxon>
        <taxon>Methanobacteriati</taxon>
        <taxon>Methanobacteriota</taxon>
        <taxon>Stenosarchaea group</taxon>
        <taxon>Methanomicrobia</taxon>
        <taxon>Methanosarcinales</taxon>
        <taxon>Methanosarcinaceae</taxon>
        <taxon>Methanolobus</taxon>
    </lineage>
</organism>
<dbReference type="STRING" id="1090322.MettiDRAFT_2532"/>
<dbReference type="AlphaFoldDB" id="W9DZE3"/>
<dbReference type="EMBL" id="AZAJ01000001">
    <property type="protein sequence ID" value="ETA69042.1"/>
    <property type="molecule type" value="Genomic_DNA"/>
</dbReference>
<keyword evidence="2" id="KW-1185">Reference proteome</keyword>
<dbReference type="GeneID" id="96959029"/>
<gene>
    <name evidence="1" type="ORF">MettiDRAFT_2532</name>
</gene>
<evidence type="ECO:0000313" key="2">
    <source>
        <dbReference type="Proteomes" id="UP000019483"/>
    </source>
</evidence>
<accession>W9DZE3</accession>
<dbReference type="OrthoDB" id="148159at2157"/>
<name>W9DZE3_METTI</name>
<proteinExistence type="predicted"/>
<dbReference type="Proteomes" id="UP000019483">
    <property type="component" value="Unassembled WGS sequence"/>
</dbReference>
<sequence length="148" mass="17083">MKLTAFLIIVLIMSLFWFSASNDLISNGEEYLHFNQFSMRFQGTDVVITVSYDMDMFSSIYISLLGTHNLEPAIENLFYDFENFEVLEIGRNNAVVFVKDVSRKNDEYYLYDAHDLNGTVDMLTMVFPDGSSQSFMDASSTEPTFYYV</sequence>
<protein>
    <submittedName>
        <fullName evidence="1">Uncharacterized protein</fullName>
    </submittedName>
</protein>
<evidence type="ECO:0000313" key="1">
    <source>
        <dbReference type="EMBL" id="ETA69042.1"/>
    </source>
</evidence>
<reference evidence="1 2" key="1">
    <citation type="submission" date="2013-08" db="EMBL/GenBank/DDBJ databases">
        <authorList>
            <consortium name="DOE Joint Genome Institute"/>
            <person name="Eisen J."/>
            <person name="Huntemann M."/>
            <person name="Han J."/>
            <person name="Chen A."/>
            <person name="Kyrpides N."/>
            <person name="Mavromatis K."/>
            <person name="Markowitz V."/>
            <person name="Palaniappan K."/>
            <person name="Ivanova N."/>
            <person name="Schaumberg A."/>
            <person name="Pati A."/>
            <person name="Liolios K."/>
            <person name="Nordberg H.P."/>
            <person name="Cantor M.N."/>
            <person name="Hua S.X."/>
            <person name="Woyke T."/>
        </authorList>
    </citation>
    <scope>NUCLEOTIDE SEQUENCE [LARGE SCALE GENOMIC DNA]</scope>
    <source>
        <strain evidence="1 2">DSM 2278</strain>
    </source>
</reference>
<comment type="caution">
    <text evidence="1">The sequence shown here is derived from an EMBL/GenBank/DDBJ whole genome shotgun (WGS) entry which is preliminary data.</text>
</comment>